<dbReference type="EMBL" id="UYRS01018362">
    <property type="protein sequence ID" value="VDK33780.1"/>
    <property type="molecule type" value="Genomic_DNA"/>
</dbReference>
<reference evidence="1 2" key="2">
    <citation type="submission" date="2018-11" db="EMBL/GenBank/DDBJ databases">
        <authorList>
            <consortium name="Pathogen Informatics"/>
        </authorList>
    </citation>
    <scope>NUCLEOTIDE SEQUENCE [LARGE SCALE GENOMIC DNA]</scope>
</reference>
<keyword evidence="2" id="KW-1185">Reference proteome</keyword>
<organism evidence="3">
    <name type="scientific">Taenia asiatica</name>
    <name type="common">Asian tapeworm</name>
    <dbReference type="NCBI Taxonomy" id="60517"/>
    <lineage>
        <taxon>Eukaryota</taxon>
        <taxon>Metazoa</taxon>
        <taxon>Spiralia</taxon>
        <taxon>Lophotrochozoa</taxon>
        <taxon>Platyhelminthes</taxon>
        <taxon>Cestoda</taxon>
        <taxon>Eucestoda</taxon>
        <taxon>Cyclophyllidea</taxon>
        <taxon>Taeniidae</taxon>
        <taxon>Taenia</taxon>
    </lineage>
</organism>
<proteinExistence type="predicted"/>
<reference evidence="3" key="1">
    <citation type="submission" date="2017-02" db="UniProtKB">
        <authorList>
            <consortium name="WormBaseParasite"/>
        </authorList>
    </citation>
    <scope>IDENTIFICATION</scope>
</reference>
<dbReference type="Proteomes" id="UP000282613">
    <property type="component" value="Unassembled WGS sequence"/>
</dbReference>
<evidence type="ECO:0000313" key="3">
    <source>
        <dbReference type="WBParaSite" id="TASK_0000465101-mRNA-1"/>
    </source>
</evidence>
<name>A0A0R3W3W3_TAEAS</name>
<dbReference type="WBParaSite" id="TASK_0000465101-mRNA-1">
    <property type="protein sequence ID" value="TASK_0000465101-mRNA-1"/>
    <property type="gene ID" value="TASK_0000465101"/>
</dbReference>
<dbReference type="STRING" id="60517.A0A0R3W3W3"/>
<sequence length="299" mass="33946">MLTCIGKLNPESFAILDGQDSHVVLAPDLPTWDDNQSPQYRKSYRQPHRILRLPDTNLFSVELQVGRGLPQIRVDLSHPVPSIVLPGRALAPIRAATWRICWPEICRGTCACVGVSIHPNTPGSPVDRLLYWDLADCLPCRVDTRAHVVGLPAADFTMTLTVCWTGCRLKASLTYQFADLPLSAARTLRREVWLERRDASSLTLSPFISTAWGFAEVEMRFVGFLRHGVLELKTLCRWRILQQLMAVIQSGKERDEFDIWSSVEQRVKNLPFPKTIRNQFRLVKYVISGFVYSILLCQS</sequence>
<evidence type="ECO:0000313" key="1">
    <source>
        <dbReference type="EMBL" id="VDK33780.1"/>
    </source>
</evidence>
<accession>A0A0R3W3W3</accession>
<protein>
    <submittedName>
        <fullName evidence="3">DUF5739 domain-containing protein</fullName>
    </submittedName>
</protein>
<evidence type="ECO:0000313" key="2">
    <source>
        <dbReference type="Proteomes" id="UP000282613"/>
    </source>
</evidence>
<dbReference type="OrthoDB" id="366230at2759"/>
<gene>
    <name evidence="1" type="ORF">TASK_LOCUS4652</name>
</gene>
<dbReference type="AlphaFoldDB" id="A0A0R3W3W3"/>